<evidence type="ECO:0000256" key="1">
    <source>
        <dbReference type="PROSITE-ProRule" id="PRU00339"/>
    </source>
</evidence>
<dbReference type="SUPFAM" id="SSF48452">
    <property type="entry name" value="TPR-like"/>
    <property type="match status" value="1"/>
</dbReference>
<dbReference type="InterPro" id="IPR019734">
    <property type="entry name" value="TPR_rpt"/>
</dbReference>
<dbReference type="Proteomes" id="UP000019375">
    <property type="component" value="Unassembled WGS sequence"/>
</dbReference>
<dbReference type="OrthoDB" id="1658288at2759"/>
<dbReference type="InterPro" id="IPR011990">
    <property type="entry name" value="TPR-like_helical_dom_sf"/>
</dbReference>
<evidence type="ECO:0000313" key="3">
    <source>
        <dbReference type="Proteomes" id="UP000019375"/>
    </source>
</evidence>
<feature type="repeat" description="TPR" evidence="1">
    <location>
        <begin position="190"/>
        <end position="223"/>
    </location>
</feature>
<gene>
    <name evidence="2" type="ORF">BN860_03510g</name>
</gene>
<keyword evidence="3" id="KW-1185">Reference proteome</keyword>
<proteinExistence type="predicted"/>
<protein>
    <submittedName>
        <fullName evidence="2">BN860_03510g1_1</fullName>
    </submittedName>
</protein>
<sequence>MLGGTSSMRQYATASLSKQRPLFHEVFPQKRTVNRLLFELDSKHTFSKLYPVYESIYNAMQREVDTKIPKSVSPSDLMVMKKVLEKIRHRTKSINPHLLGLENALLDKSAELGNNDAIALLAFDVLKDPEHNTTDDVNYGKKLVRELYRRNHHLTFKLLGDLSLKSGNDVEASKYYFKFLQLEDNSYLAGEVYGQLGQINFRKPDLSEAERCFLKAVKLSPLEYSVHSHFYLSQIYMNSNPVKARALMENCATQGYRESFKALGFLEMNYFSEMRKAREWFKLGMELFDIECFVGFFDCSLNLRDFSAANKCYNNILQFRPVNETYKNIIDEFIKNRHQDIEEAQKYSDKPLMHNPAYEKIAKENSIVPKENRWEL</sequence>
<dbReference type="PROSITE" id="PS50005">
    <property type="entry name" value="TPR"/>
    <property type="match status" value="1"/>
</dbReference>
<accession>A0A8J2T4D3</accession>
<organism evidence="2 3">
    <name type="scientific">Zygosaccharomyces bailii (strain CLIB 213 / ATCC 58445 / CBS 680 / BCRC 21525 / NBRC 1098 / NCYC 1416 / NRRL Y-2227)</name>
    <dbReference type="NCBI Taxonomy" id="1333698"/>
    <lineage>
        <taxon>Eukaryota</taxon>
        <taxon>Fungi</taxon>
        <taxon>Dikarya</taxon>
        <taxon>Ascomycota</taxon>
        <taxon>Saccharomycotina</taxon>
        <taxon>Saccharomycetes</taxon>
        <taxon>Saccharomycetales</taxon>
        <taxon>Saccharomycetaceae</taxon>
        <taxon>Zygosaccharomyces</taxon>
    </lineage>
</organism>
<dbReference type="AlphaFoldDB" id="A0A8J2T4D3"/>
<reference evidence="3" key="1">
    <citation type="journal article" date="2013" name="Genome Announc.">
        <title>Genome sequence of the food spoilage yeast Zygosaccharomyces bailii CLIB 213(T).</title>
        <authorList>
            <person name="Galeote V."/>
            <person name="Bigey F."/>
            <person name="Devillers H."/>
            <person name="Neuveglise C."/>
            <person name="Dequin S."/>
        </authorList>
    </citation>
    <scope>NUCLEOTIDE SEQUENCE [LARGE SCALE GENOMIC DNA]</scope>
    <source>
        <strain evidence="3">CLIB 213 / ATCC 58445 / CBS 680 / CCRC 21525 / NBRC 1098 / NCYC 1416 / NRRL Y-2227</strain>
    </source>
</reference>
<keyword evidence="1" id="KW-0802">TPR repeat</keyword>
<dbReference type="EMBL" id="HG316454">
    <property type="protein sequence ID" value="CDF87310.1"/>
    <property type="molecule type" value="Genomic_DNA"/>
</dbReference>
<dbReference type="Gene3D" id="1.25.40.10">
    <property type="entry name" value="Tetratricopeptide repeat domain"/>
    <property type="match status" value="1"/>
</dbReference>
<name>A0A8J2T4D3_ZYGB2</name>
<evidence type="ECO:0000313" key="2">
    <source>
        <dbReference type="EMBL" id="CDF87310.1"/>
    </source>
</evidence>